<reference evidence="1" key="1">
    <citation type="journal article" date="2013" name="J. Plant Res.">
        <title>Effect of fungi and light on seed germination of three Opuntia species from semiarid lands of central Mexico.</title>
        <authorList>
            <person name="Delgado-Sanchez P."/>
            <person name="Jimenez-Bremont J.F."/>
            <person name="Guerrero-Gonzalez Mde L."/>
            <person name="Flores J."/>
        </authorList>
    </citation>
    <scope>NUCLEOTIDE SEQUENCE</scope>
    <source>
        <tissue evidence="1">Cladode</tissue>
    </source>
</reference>
<evidence type="ECO:0000313" key="1">
    <source>
        <dbReference type="EMBL" id="MBA4672361.1"/>
    </source>
</evidence>
<proteinExistence type="predicted"/>
<reference evidence="1" key="2">
    <citation type="submission" date="2020-07" db="EMBL/GenBank/DDBJ databases">
        <authorList>
            <person name="Vera ALvarez R."/>
            <person name="Arias-Moreno D.M."/>
            <person name="Jimenez-Jacinto V."/>
            <person name="Jimenez-Bremont J.F."/>
            <person name="Swaminathan K."/>
            <person name="Moose S.P."/>
            <person name="Guerrero-Gonzalez M.L."/>
            <person name="Marino-Ramirez L."/>
            <person name="Landsman D."/>
            <person name="Rodriguez-Kessler M."/>
            <person name="Delgado-Sanchez P."/>
        </authorList>
    </citation>
    <scope>NUCLEOTIDE SEQUENCE</scope>
    <source>
        <tissue evidence="1">Cladode</tissue>
    </source>
</reference>
<dbReference type="EMBL" id="GISG01254995">
    <property type="protein sequence ID" value="MBA4672361.1"/>
    <property type="molecule type" value="Transcribed_RNA"/>
</dbReference>
<sequence length="118" mass="13968">MANELHICRTSVYKSDEYIKTNFLQSSSCKPHFRKINVNPMNETHISKHNELLPLSDFSHKLFPSHLGFLRCPQQVCPQLELDSCLHFLILFWRWAVFEQPYVFQTSQLWLAALLMLM</sequence>
<organism evidence="1">
    <name type="scientific">Opuntia streptacantha</name>
    <name type="common">Prickly pear cactus</name>
    <name type="synonym">Opuntia cardona</name>
    <dbReference type="NCBI Taxonomy" id="393608"/>
    <lineage>
        <taxon>Eukaryota</taxon>
        <taxon>Viridiplantae</taxon>
        <taxon>Streptophyta</taxon>
        <taxon>Embryophyta</taxon>
        <taxon>Tracheophyta</taxon>
        <taxon>Spermatophyta</taxon>
        <taxon>Magnoliopsida</taxon>
        <taxon>eudicotyledons</taxon>
        <taxon>Gunneridae</taxon>
        <taxon>Pentapetalae</taxon>
        <taxon>Caryophyllales</taxon>
        <taxon>Cactineae</taxon>
        <taxon>Cactaceae</taxon>
        <taxon>Opuntioideae</taxon>
        <taxon>Opuntia</taxon>
    </lineage>
</organism>
<accession>A0A7C9EKN2</accession>
<protein>
    <submittedName>
        <fullName evidence="1">Uncharacterized protein</fullName>
    </submittedName>
</protein>
<name>A0A7C9EKN2_OPUST</name>
<dbReference type="AlphaFoldDB" id="A0A7C9EKN2"/>
<dbReference type="EMBL" id="GISG01254994">
    <property type="protein sequence ID" value="MBA4672360.1"/>
    <property type="molecule type" value="Transcribed_RNA"/>
</dbReference>